<evidence type="ECO:0000313" key="2">
    <source>
        <dbReference type="Proteomes" id="UP000003947"/>
    </source>
</evidence>
<gene>
    <name evidence="1" type="ORF">MicloDRAFT_00010920</name>
</gene>
<dbReference type="EMBL" id="JH660639">
    <property type="protein sequence ID" value="EIM30287.1"/>
    <property type="molecule type" value="Genomic_DNA"/>
</dbReference>
<dbReference type="HOGENOM" id="CLU_2826336_0_0_5"/>
<dbReference type="STRING" id="864069.MicloDRAFT_00010920"/>
<sequence>MMQTSIQNGVISPAEAVFLFLKLEWIDRKTGTLDATWFARAYENNAPERDFSVYLERLEAGRAAFCETGSTP</sequence>
<dbReference type="RefSeq" id="WP_009489770.1">
    <property type="nucleotide sequence ID" value="NZ_CP141050.1"/>
</dbReference>
<name>I4Z245_9HYPH</name>
<evidence type="ECO:0000313" key="1">
    <source>
        <dbReference type="EMBL" id="EIM30287.1"/>
    </source>
</evidence>
<dbReference type="PATRIC" id="fig|864069.3.peg.1213"/>
<reference evidence="1 2" key="1">
    <citation type="submission" date="2012-02" db="EMBL/GenBank/DDBJ databases">
        <title>Improved High-Quality Draft sequence of Microvirga sp. WSM3557.</title>
        <authorList>
            <consortium name="US DOE Joint Genome Institute"/>
            <person name="Lucas S."/>
            <person name="Han J."/>
            <person name="Lapidus A."/>
            <person name="Cheng J.-F."/>
            <person name="Goodwin L."/>
            <person name="Pitluck S."/>
            <person name="Peters L."/>
            <person name="Zhang X."/>
            <person name="Detter J.C."/>
            <person name="Han C."/>
            <person name="Tapia R."/>
            <person name="Land M."/>
            <person name="Hauser L."/>
            <person name="Kyrpides N."/>
            <person name="Ivanova N."/>
            <person name="Pagani I."/>
            <person name="Brau L."/>
            <person name="Yates R."/>
            <person name="O'Hara G."/>
            <person name="Rui T."/>
            <person name="Howieson J."/>
            <person name="Reeve W."/>
            <person name="Woyke T."/>
        </authorList>
    </citation>
    <scope>NUCLEOTIDE SEQUENCE [LARGE SCALE GENOMIC DNA]</scope>
    <source>
        <strain evidence="1 2">WSM3557</strain>
    </source>
</reference>
<proteinExistence type="predicted"/>
<organism evidence="1 2">
    <name type="scientific">Microvirga lotononidis</name>
    <dbReference type="NCBI Taxonomy" id="864069"/>
    <lineage>
        <taxon>Bacteria</taxon>
        <taxon>Pseudomonadati</taxon>
        <taxon>Pseudomonadota</taxon>
        <taxon>Alphaproteobacteria</taxon>
        <taxon>Hyphomicrobiales</taxon>
        <taxon>Methylobacteriaceae</taxon>
        <taxon>Microvirga</taxon>
    </lineage>
</organism>
<protein>
    <submittedName>
        <fullName evidence="1">Uncharacterized protein</fullName>
    </submittedName>
</protein>
<accession>I4Z245</accession>
<dbReference type="Proteomes" id="UP000003947">
    <property type="component" value="Unassembled WGS sequence"/>
</dbReference>
<keyword evidence="2" id="KW-1185">Reference proteome</keyword>
<dbReference type="AlphaFoldDB" id="I4Z245"/>